<dbReference type="OrthoDB" id="9794326at2"/>
<proteinExistence type="predicted"/>
<dbReference type="AlphaFoldDB" id="A0A5B8XFJ7"/>
<dbReference type="EMBL" id="CP029077">
    <property type="protein sequence ID" value="QED23154.1"/>
    <property type="molecule type" value="Genomic_DNA"/>
</dbReference>
<evidence type="ECO:0000256" key="1">
    <source>
        <dbReference type="ARBA" id="ARBA00014426"/>
    </source>
</evidence>
<dbReference type="SUPFAM" id="SSF141000">
    <property type="entry name" value="Glu-tRNAGln amidotransferase C subunit"/>
    <property type="match status" value="1"/>
</dbReference>
<name>A0A5B8XFJ7_9RICK</name>
<gene>
    <name evidence="2" type="ORF">Deia_00348</name>
</gene>
<dbReference type="RefSeq" id="WP_146820445.1">
    <property type="nucleotide sequence ID" value="NZ_CP029077.1"/>
</dbReference>
<dbReference type="Pfam" id="PF02686">
    <property type="entry name" value="GatC"/>
    <property type="match status" value="1"/>
</dbReference>
<reference evidence="2 3" key="1">
    <citation type="journal article" date="2019" name="ISME J.">
        <title>Deianiraea, an extracellular bacterium associated with the ciliate Paramecium, suggests an alternative scenario for the evolution of Rickettsiales.</title>
        <authorList>
            <person name="Castelli M."/>
            <person name="Sabaneyeva E."/>
            <person name="Lanzoni O."/>
            <person name="Lebedeva N."/>
            <person name="Floriano A.M."/>
            <person name="Gaiarsa S."/>
            <person name="Benken K."/>
            <person name="Modeo L."/>
            <person name="Bandi C."/>
            <person name="Potekhin A."/>
            <person name="Sassera D."/>
            <person name="Petroni G."/>
        </authorList>
    </citation>
    <scope>NUCLEOTIDE SEQUENCE [LARGE SCALE GENOMIC DNA]</scope>
    <source>
        <strain evidence="2">CyL4-1</strain>
    </source>
</reference>
<accession>A0A5B8XFJ7</accession>
<keyword evidence="3" id="KW-1185">Reference proteome</keyword>
<dbReference type="GO" id="GO:0016740">
    <property type="term" value="F:transferase activity"/>
    <property type="evidence" value="ECO:0007669"/>
    <property type="project" value="UniProtKB-KW"/>
</dbReference>
<sequence length="92" mass="10755">MIENDEITKLAKSAKLEFTKEAVEKIQSNLNSIINWISEIQKIDTDNILPLVNLISDEKYQIKQEKIDYTIDPRKTIEVNDDLYFKVVKVID</sequence>
<organism evidence="2 3">
    <name type="scientific">Candidatus Deianiraea vastatrix</name>
    <dbReference type="NCBI Taxonomy" id="2163644"/>
    <lineage>
        <taxon>Bacteria</taxon>
        <taxon>Pseudomonadati</taxon>
        <taxon>Pseudomonadota</taxon>
        <taxon>Alphaproteobacteria</taxon>
        <taxon>Rickettsiales</taxon>
        <taxon>Candidatus Deianiraeaceae</taxon>
        <taxon>Candidatus Deianiraea</taxon>
    </lineage>
</organism>
<dbReference type="GO" id="GO:0006450">
    <property type="term" value="P:regulation of translational fidelity"/>
    <property type="evidence" value="ECO:0007669"/>
    <property type="project" value="InterPro"/>
</dbReference>
<protein>
    <recommendedName>
        <fullName evidence="1">Glutamyl-tRNA(Gln) amidotransferase subunit C</fullName>
    </recommendedName>
</protein>
<dbReference type="InterPro" id="IPR036113">
    <property type="entry name" value="Asp/Glu-ADT_sf_sub_c"/>
</dbReference>
<evidence type="ECO:0000313" key="2">
    <source>
        <dbReference type="EMBL" id="QED23154.1"/>
    </source>
</evidence>
<evidence type="ECO:0000313" key="3">
    <source>
        <dbReference type="Proteomes" id="UP000321934"/>
    </source>
</evidence>
<dbReference type="Gene3D" id="1.10.20.60">
    <property type="entry name" value="Glu-tRNAGln amidotransferase C subunit, N-terminal domain"/>
    <property type="match status" value="1"/>
</dbReference>
<dbReference type="Proteomes" id="UP000321934">
    <property type="component" value="Chromosome"/>
</dbReference>
<dbReference type="InterPro" id="IPR003837">
    <property type="entry name" value="GatC"/>
</dbReference>
<keyword evidence="2" id="KW-0808">Transferase</keyword>